<dbReference type="SMART" id="SM00228">
    <property type="entry name" value="PDZ"/>
    <property type="match status" value="1"/>
</dbReference>
<evidence type="ECO:0000256" key="1">
    <source>
        <dbReference type="ARBA" id="ARBA00022670"/>
    </source>
</evidence>
<evidence type="ECO:0000313" key="7">
    <source>
        <dbReference type="Proteomes" id="UP001216579"/>
    </source>
</evidence>
<dbReference type="InterPro" id="IPR051201">
    <property type="entry name" value="Chloro_Bact_Ser_Proteases"/>
</dbReference>
<organism evidence="6 7">
    <name type="scientific">Streptomyces silvisoli</name>
    <dbReference type="NCBI Taxonomy" id="3034235"/>
    <lineage>
        <taxon>Bacteria</taxon>
        <taxon>Bacillati</taxon>
        <taxon>Actinomycetota</taxon>
        <taxon>Actinomycetes</taxon>
        <taxon>Kitasatosporales</taxon>
        <taxon>Streptomycetaceae</taxon>
        <taxon>Streptomyces</taxon>
    </lineage>
</organism>
<dbReference type="InterPro" id="IPR001478">
    <property type="entry name" value="PDZ"/>
</dbReference>
<gene>
    <name evidence="6" type="ORF">P3G67_04645</name>
</gene>
<dbReference type="EMBL" id="JARJBC010000002">
    <property type="protein sequence ID" value="MDF3288523.1"/>
    <property type="molecule type" value="Genomic_DNA"/>
</dbReference>
<dbReference type="Gene3D" id="2.40.10.120">
    <property type="match status" value="1"/>
</dbReference>
<accession>A0ABT5ZFB7</accession>
<evidence type="ECO:0000256" key="3">
    <source>
        <dbReference type="SAM" id="MobiDB-lite"/>
    </source>
</evidence>
<reference evidence="6 7" key="1">
    <citation type="submission" date="2023-03" db="EMBL/GenBank/DDBJ databases">
        <title>Draft genome sequence of Streptomyces sp. RB6PN23 isolated from peat swamp forest in Thailand.</title>
        <authorList>
            <person name="Klaysubun C."/>
            <person name="Duangmal K."/>
        </authorList>
    </citation>
    <scope>NUCLEOTIDE SEQUENCE [LARGE SCALE GENOMIC DNA]</scope>
    <source>
        <strain evidence="6 7">RB6PN23</strain>
    </source>
</reference>
<protein>
    <submittedName>
        <fullName evidence="6">Trypsin-like peptidase domain-containing protein</fullName>
    </submittedName>
</protein>
<evidence type="ECO:0000256" key="4">
    <source>
        <dbReference type="SAM" id="SignalP"/>
    </source>
</evidence>
<keyword evidence="4" id="KW-0732">Signal</keyword>
<dbReference type="Pfam" id="PF13180">
    <property type="entry name" value="PDZ_2"/>
    <property type="match status" value="1"/>
</dbReference>
<proteinExistence type="predicted"/>
<keyword evidence="7" id="KW-1185">Reference proteome</keyword>
<dbReference type="Proteomes" id="UP001216579">
    <property type="component" value="Unassembled WGS sequence"/>
</dbReference>
<dbReference type="PANTHER" id="PTHR43343">
    <property type="entry name" value="PEPTIDASE S12"/>
    <property type="match status" value="1"/>
</dbReference>
<dbReference type="InterPro" id="IPR009003">
    <property type="entry name" value="Peptidase_S1_PA"/>
</dbReference>
<evidence type="ECO:0000259" key="5">
    <source>
        <dbReference type="PROSITE" id="PS50106"/>
    </source>
</evidence>
<dbReference type="PROSITE" id="PS50106">
    <property type="entry name" value="PDZ"/>
    <property type="match status" value="1"/>
</dbReference>
<name>A0ABT5ZFB7_9ACTN</name>
<feature type="signal peptide" evidence="4">
    <location>
        <begin position="1"/>
        <end position="38"/>
    </location>
</feature>
<dbReference type="InterPro" id="IPR036034">
    <property type="entry name" value="PDZ_sf"/>
</dbReference>
<dbReference type="PROSITE" id="PS51257">
    <property type="entry name" value="PROKAR_LIPOPROTEIN"/>
    <property type="match status" value="1"/>
</dbReference>
<dbReference type="PANTHER" id="PTHR43343:SF3">
    <property type="entry name" value="PROTEASE DO-LIKE 8, CHLOROPLASTIC"/>
    <property type="match status" value="1"/>
</dbReference>
<comment type="caution">
    <text evidence="6">The sequence shown here is derived from an EMBL/GenBank/DDBJ whole genome shotgun (WGS) entry which is preliminary data.</text>
</comment>
<dbReference type="SUPFAM" id="SSF50156">
    <property type="entry name" value="PDZ domain-like"/>
    <property type="match status" value="1"/>
</dbReference>
<dbReference type="PRINTS" id="PR00834">
    <property type="entry name" value="PROTEASES2C"/>
</dbReference>
<feature type="chain" id="PRO_5046941366" evidence="4">
    <location>
        <begin position="39"/>
        <end position="365"/>
    </location>
</feature>
<keyword evidence="2" id="KW-0378">Hydrolase</keyword>
<evidence type="ECO:0000313" key="6">
    <source>
        <dbReference type="EMBL" id="MDF3288523.1"/>
    </source>
</evidence>
<evidence type="ECO:0000256" key="2">
    <source>
        <dbReference type="ARBA" id="ARBA00022801"/>
    </source>
</evidence>
<dbReference type="InterPro" id="IPR001940">
    <property type="entry name" value="Peptidase_S1C"/>
</dbReference>
<feature type="compositionally biased region" description="Polar residues" evidence="3">
    <location>
        <begin position="355"/>
        <end position="365"/>
    </location>
</feature>
<keyword evidence="1" id="KW-0645">Protease</keyword>
<feature type="domain" description="PDZ" evidence="5">
    <location>
        <begin position="265"/>
        <end position="340"/>
    </location>
</feature>
<dbReference type="RefSeq" id="WP_276092300.1">
    <property type="nucleotide sequence ID" value="NZ_JARJBC010000002.1"/>
</dbReference>
<dbReference type="SUPFAM" id="SSF50494">
    <property type="entry name" value="Trypsin-like serine proteases"/>
    <property type="match status" value="1"/>
</dbReference>
<dbReference type="Gene3D" id="2.30.42.10">
    <property type="match status" value="1"/>
</dbReference>
<dbReference type="Pfam" id="PF13365">
    <property type="entry name" value="Trypsin_2"/>
    <property type="match status" value="1"/>
</dbReference>
<feature type="region of interest" description="Disordered" evidence="3">
    <location>
        <begin position="346"/>
        <end position="365"/>
    </location>
</feature>
<sequence length="365" mass="36196">MSGSRMPGLAGALGRRSAVRPLLAAVCAVALLAGCSGAAKTSTAASRSNGPGAGPAPTVSNSLQDDYERVVKNVLPSVVQITTSAGLGSGVVYDTKGDIVTNAHVVGNARNFQVTLATGKSTLKADLVGSYPADDLAVIKLANPPGDLRPAAFGDASKVAVGQITLAMGNPLGLSSSVTQGIVSAVGRTVNEGGNGGTGTTIVNMVQTSAAINPGNSGGALVNLSGQVIGIPTLAATEPELGGGTAPGIGFAIPVSTVNNIARQLIRSGKVTASGKAALNVSVRTVLNSNLEPVGVVVVTVTTGGAADKAGLRPGDIITKVDDVPITTDASLSETLAVFKPGDKTSVTYERDGQPRTTQVTLGQL</sequence>